<gene>
    <name evidence="1" type="ORF">BN1180_02289</name>
</gene>
<keyword evidence="2" id="KW-1185">Reference proteome</keyword>
<accession>A0AAN2PGI7</accession>
<comment type="caution">
    <text evidence="1">The sequence shown here is derived from an EMBL/GenBank/DDBJ whole genome shotgun (WGS) entry which is preliminary data.</text>
</comment>
<sequence>MLKATSLLRAQEFLKSFAINEVRMIKLADKWLCSILIVKNEV</sequence>
<proteinExistence type="predicted"/>
<dbReference type="AlphaFoldDB" id="A0AAN2PGI7"/>
<evidence type="ECO:0000313" key="2">
    <source>
        <dbReference type="Proteomes" id="UP000182110"/>
    </source>
</evidence>
<dbReference type="EMBL" id="CCXW01000001">
    <property type="protein sequence ID" value="CEG32132.1"/>
    <property type="molecule type" value="Genomic_DNA"/>
</dbReference>
<protein>
    <submittedName>
        <fullName evidence="1">Uncharacterized protein</fullName>
    </submittedName>
</protein>
<organism evidence="1 2">
    <name type="scientific">Peribacillus simplex</name>
    <dbReference type="NCBI Taxonomy" id="1478"/>
    <lineage>
        <taxon>Bacteria</taxon>
        <taxon>Bacillati</taxon>
        <taxon>Bacillota</taxon>
        <taxon>Bacilli</taxon>
        <taxon>Bacillales</taxon>
        <taxon>Bacillaceae</taxon>
        <taxon>Peribacillus</taxon>
    </lineage>
</organism>
<reference evidence="1 2" key="1">
    <citation type="journal article" date="2014" name="Genome Announc.">
        <title>Genome Sequence of Bacillus simplex Strain P558, Isolated from a Human Fecal Sample.</title>
        <authorList>
            <person name="Croce O."/>
            <person name="Hugon P."/>
            <person name="Lagier J.C."/>
            <person name="Bibi F."/>
            <person name="Robert C."/>
            <person name="Azhar E.I."/>
            <person name="Raoult D."/>
            <person name="Fournier P.E."/>
        </authorList>
    </citation>
    <scope>NUCLEOTIDE SEQUENCE [LARGE SCALE GENOMIC DNA]</scope>
    <source>
        <strain evidence="1 2">P558</strain>
    </source>
</reference>
<evidence type="ECO:0000313" key="1">
    <source>
        <dbReference type="EMBL" id="CEG32132.1"/>
    </source>
</evidence>
<name>A0AAN2PGI7_9BACI</name>
<dbReference type="Proteomes" id="UP000182110">
    <property type="component" value="Unassembled WGS sequence"/>
</dbReference>